<dbReference type="SUPFAM" id="SSF48452">
    <property type="entry name" value="TPR-like"/>
    <property type="match status" value="1"/>
</dbReference>
<proteinExistence type="inferred from homology"/>
<dbReference type="AlphaFoldDB" id="A0A086AKT0"/>
<feature type="signal peptide" evidence="6">
    <location>
        <begin position="1"/>
        <end position="28"/>
    </location>
</feature>
<evidence type="ECO:0000256" key="3">
    <source>
        <dbReference type="ARBA" id="ARBA00022729"/>
    </source>
</evidence>
<dbReference type="InterPro" id="IPR011990">
    <property type="entry name" value="TPR-like_helical_dom_sf"/>
</dbReference>
<dbReference type="EMBL" id="MUGY01000008">
    <property type="protein sequence ID" value="OXA95130.1"/>
    <property type="molecule type" value="Genomic_DNA"/>
</dbReference>
<feature type="domain" description="RagB/SusD" evidence="7">
    <location>
        <begin position="326"/>
        <end position="425"/>
    </location>
</feature>
<keyword evidence="3 6" id="KW-0732">Signal</keyword>
<evidence type="ECO:0000256" key="4">
    <source>
        <dbReference type="ARBA" id="ARBA00023136"/>
    </source>
</evidence>
<accession>A0A086AKT0</accession>
<keyword evidence="12" id="KW-1185">Reference proteome</keyword>
<reference evidence="10 12" key="2">
    <citation type="submission" date="2016-11" db="EMBL/GenBank/DDBJ databases">
        <title>Whole genomes of Flavobacteriaceae.</title>
        <authorList>
            <person name="Stine C."/>
            <person name="Li C."/>
            <person name="Tadesse D."/>
        </authorList>
    </citation>
    <scope>NUCLEOTIDE SEQUENCE [LARGE SCALE GENOMIC DNA]</scope>
    <source>
        <strain evidence="10 12">ATCC 29551</strain>
    </source>
</reference>
<protein>
    <submittedName>
        <fullName evidence="10">RagB/SusD family nutrient uptake outer membrane protein</fullName>
    </submittedName>
    <submittedName>
        <fullName evidence="9">Starch-binding protein</fullName>
    </submittedName>
</protein>
<dbReference type="InterPro" id="IPR012944">
    <property type="entry name" value="SusD_RagB_dom"/>
</dbReference>
<evidence type="ECO:0000256" key="6">
    <source>
        <dbReference type="SAM" id="SignalP"/>
    </source>
</evidence>
<dbReference type="OrthoDB" id="621570at2"/>
<keyword evidence="4" id="KW-0472">Membrane</keyword>
<evidence type="ECO:0000256" key="5">
    <source>
        <dbReference type="ARBA" id="ARBA00023237"/>
    </source>
</evidence>
<dbReference type="EMBL" id="JPRM01000010">
    <property type="protein sequence ID" value="KFF17294.1"/>
    <property type="molecule type" value="Genomic_DNA"/>
</dbReference>
<name>A0A086AKT0_FLAHY</name>
<dbReference type="Proteomes" id="UP000028712">
    <property type="component" value="Unassembled WGS sequence"/>
</dbReference>
<dbReference type="CDD" id="cd08977">
    <property type="entry name" value="SusD"/>
    <property type="match status" value="1"/>
</dbReference>
<dbReference type="Gene3D" id="1.25.40.390">
    <property type="match status" value="1"/>
</dbReference>
<evidence type="ECO:0000313" key="10">
    <source>
        <dbReference type="EMBL" id="OXA95130.1"/>
    </source>
</evidence>
<evidence type="ECO:0000259" key="8">
    <source>
        <dbReference type="Pfam" id="PF14322"/>
    </source>
</evidence>
<feature type="chain" id="PRO_5001802882" evidence="6">
    <location>
        <begin position="29"/>
        <end position="461"/>
    </location>
</feature>
<evidence type="ECO:0000256" key="1">
    <source>
        <dbReference type="ARBA" id="ARBA00004442"/>
    </source>
</evidence>
<dbReference type="Proteomes" id="UP000198424">
    <property type="component" value="Unassembled WGS sequence"/>
</dbReference>
<comment type="similarity">
    <text evidence="2">Belongs to the SusD family.</text>
</comment>
<evidence type="ECO:0000313" key="11">
    <source>
        <dbReference type="Proteomes" id="UP000028712"/>
    </source>
</evidence>
<gene>
    <name evidence="10" type="ORF">B0A62_09510</name>
    <name evidence="9" type="ORF">IW20_08095</name>
</gene>
<feature type="domain" description="SusD-like N-terminal" evidence="8">
    <location>
        <begin position="47"/>
        <end position="228"/>
    </location>
</feature>
<dbReference type="Pfam" id="PF07980">
    <property type="entry name" value="SusD_RagB"/>
    <property type="match status" value="1"/>
</dbReference>
<evidence type="ECO:0000313" key="9">
    <source>
        <dbReference type="EMBL" id="KFF17294.1"/>
    </source>
</evidence>
<sequence length="461" mass="51878">MKKYITYSKCNWLLILLTTLLMSCEDFIETGQPDSQLTGETVFNNVATAEAALTNIYSKLSNDVLVCGNSKGISILLGSYADELQTYNTGLTEHQFFLNNIIPANTDIAAFWNGSYNLIYAANAVKEGVQNSTGIQQDDKNRLIGEALFLRAYIHFHLLNLFGEIPYVTTTDYVINKKIGKLTSSELYTVLVDDLEHAKTLMPAINQSMLRVRPSVDAVKALLARIYLYNNNWEAAQSEANAVIGSGNFVWVENLDAVFLKNSTGTIWQIMPGQEGLPTQEGQSFVFSTAPPPNRALSQELVNGFEIGDQRKEHWTGNVSENGIIYYYPNKYKQFNNGTESSEYSILMRLEELYLIRGEARMHLGDFDGAREDINKIRNRASLDNIIANTEQEILDAIIQERRIELFSELGHRFFDLKRTGRINSVLASVKPGWNATDILWPKPESELLLNPNLLPQNAGY</sequence>
<keyword evidence="5" id="KW-0998">Cell outer membrane</keyword>
<organism evidence="9 11">
    <name type="scientific">Flavobacterium hydatis</name>
    <name type="common">Cytophaga aquatilis</name>
    <dbReference type="NCBI Taxonomy" id="991"/>
    <lineage>
        <taxon>Bacteria</taxon>
        <taxon>Pseudomonadati</taxon>
        <taxon>Bacteroidota</taxon>
        <taxon>Flavobacteriia</taxon>
        <taxon>Flavobacteriales</taxon>
        <taxon>Flavobacteriaceae</taxon>
        <taxon>Flavobacterium</taxon>
    </lineage>
</organism>
<comment type="caution">
    <text evidence="9">The sequence shown here is derived from an EMBL/GenBank/DDBJ whole genome shotgun (WGS) entry which is preliminary data.</text>
</comment>
<dbReference type="PROSITE" id="PS51257">
    <property type="entry name" value="PROKAR_LIPOPROTEIN"/>
    <property type="match status" value="1"/>
</dbReference>
<dbReference type="GO" id="GO:0009279">
    <property type="term" value="C:cell outer membrane"/>
    <property type="evidence" value="ECO:0007669"/>
    <property type="project" value="UniProtKB-SubCell"/>
</dbReference>
<evidence type="ECO:0000256" key="2">
    <source>
        <dbReference type="ARBA" id="ARBA00006275"/>
    </source>
</evidence>
<comment type="subcellular location">
    <subcellularLocation>
        <location evidence="1">Cell outer membrane</location>
    </subcellularLocation>
</comment>
<dbReference type="eggNOG" id="COG3193">
    <property type="taxonomic scope" value="Bacteria"/>
</dbReference>
<dbReference type="RefSeq" id="WP_035620664.1">
    <property type="nucleotide sequence ID" value="NZ_JBEWQG010000003.1"/>
</dbReference>
<reference evidence="9 11" key="1">
    <citation type="submission" date="2014-07" db="EMBL/GenBank/DDBJ databases">
        <title>Genome of Flavobacterium hydatis DSM 2063.</title>
        <authorList>
            <person name="Pipes S.E."/>
            <person name="Stropko S.J."/>
            <person name="Newman J.D."/>
        </authorList>
    </citation>
    <scope>NUCLEOTIDE SEQUENCE [LARGE SCALE GENOMIC DNA]</scope>
    <source>
        <strain evidence="9 11">DSM 2063</strain>
    </source>
</reference>
<evidence type="ECO:0000313" key="12">
    <source>
        <dbReference type="Proteomes" id="UP000198424"/>
    </source>
</evidence>
<evidence type="ECO:0000259" key="7">
    <source>
        <dbReference type="Pfam" id="PF07980"/>
    </source>
</evidence>
<dbReference type="InterPro" id="IPR033985">
    <property type="entry name" value="SusD-like_N"/>
</dbReference>
<dbReference type="STRING" id="991.IW20_08095"/>
<dbReference type="Pfam" id="PF14322">
    <property type="entry name" value="SusD-like_3"/>
    <property type="match status" value="1"/>
</dbReference>